<feature type="compositionally biased region" description="Low complexity" evidence="1">
    <location>
        <begin position="24"/>
        <end position="39"/>
    </location>
</feature>
<gene>
    <name evidence="2" type="ORF">UJA718_LOCUS45223</name>
</gene>
<accession>A0A821USE5</accession>
<dbReference type="AlphaFoldDB" id="A0A821USE5"/>
<name>A0A821USE5_9BILA</name>
<proteinExistence type="predicted"/>
<protein>
    <submittedName>
        <fullName evidence="2">Uncharacterized protein</fullName>
    </submittedName>
</protein>
<evidence type="ECO:0000313" key="2">
    <source>
        <dbReference type="EMBL" id="CAF4894256.1"/>
    </source>
</evidence>
<dbReference type="Proteomes" id="UP000663873">
    <property type="component" value="Unassembled WGS sequence"/>
</dbReference>
<feature type="non-terminal residue" evidence="2">
    <location>
        <position position="53"/>
    </location>
</feature>
<comment type="caution">
    <text evidence="2">The sequence shown here is derived from an EMBL/GenBank/DDBJ whole genome shotgun (WGS) entry which is preliminary data.</text>
</comment>
<evidence type="ECO:0000313" key="3">
    <source>
        <dbReference type="Proteomes" id="UP000663873"/>
    </source>
</evidence>
<organism evidence="2 3">
    <name type="scientific">Rotaria socialis</name>
    <dbReference type="NCBI Taxonomy" id="392032"/>
    <lineage>
        <taxon>Eukaryota</taxon>
        <taxon>Metazoa</taxon>
        <taxon>Spiralia</taxon>
        <taxon>Gnathifera</taxon>
        <taxon>Rotifera</taxon>
        <taxon>Eurotatoria</taxon>
        <taxon>Bdelloidea</taxon>
        <taxon>Philodinida</taxon>
        <taxon>Philodinidae</taxon>
        <taxon>Rotaria</taxon>
    </lineage>
</organism>
<keyword evidence="3" id="KW-1185">Reference proteome</keyword>
<feature type="region of interest" description="Disordered" evidence="1">
    <location>
        <begin position="24"/>
        <end position="53"/>
    </location>
</feature>
<reference evidence="2" key="1">
    <citation type="submission" date="2021-02" db="EMBL/GenBank/DDBJ databases">
        <authorList>
            <person name="Nowell W R."/>
        </authorList>
    </citation>
    <scope>NUCLEOTIDE SEQUENCE</scope>
</reference>
<sequence>VNIPLRTRPDTDLIKIHNQNTNTNAMNNLVNKPNDNVDVVSDEYDSDSKENEQ</sequence>
<evidence type="ECO:0000256" key="1">
    <source>
        <dbReference type="SAM" id="MobiDB-lite"/>
    </source>
</evidence>
<feature type="non-terminal residue" evidence="2">
    <location>
        <position position="1"/>
    </location>
</feature>
<dbReference type="EMBL" id="CAJOBP010074518">
    <property type="protein sequence ID" value="CAF4894256.1"/>
    <property type="molecule type" value="Genomic_DNA"/>
</dbReference>